<protein>
    <recommendedName>
        <fullName evidence="5">Exodeoxyribonuclease 7 large subunit</fullName>
        <ecNumber evidence="5">3.1.11.6</ecNumber>
    </recommendedName>
    <alternativeName>
        <fullName evidence="5">Exodeoxyribonuclease VII large subunit</fullName>
        <shortName evidence="5">Exonuclease VII large subunit</shortName>
    </alternativeName>
</protein>
<evidence type="ECO:0000259" key="7">
    <source>
        <dbReference type="Pfam" id="PF02601"/>
    </source>
</evidence>
<name>A0A1E8F1T6_9CLOT</name>
<comment type="caution">
    <text evidence="9">The sequence shown here is derived from an EMBL/GenBank/DDBJ whole genome shotgun (WGS) entry which is preliminary data.</text>
</comment>
<evidence type="ECO:0000256" key="3">
    <source>
        <dbReference type="ARBA" id="ARBA00022801"/>
    </source>
</evidence>
<dbReference type="GO" id="GO:0008855">
    <property type="term" value="F:exodeoxyribonuclease VII activity"/>
    <property type="evidence" value="ECO:0007669"/>
    <property type="project" value="UniProtKB-UniRule"/>
</dbReference>
<dbReference type="PATRIC" id="fig|1121290.3.peg.205"/>
<keyword evidence="4 5" id="KW-0269">Exonuclease</keyword>
<accession>A0A1E8F1T6</accession>
<dbReference type="GO" id="GO:0005737">
    <property type="term" value="C:cytoplasm"/>
    <property type="evidence" value="ECO:0007669"/>
    <property type="project" value="UniProtKB-SubCell"/>
</dbReference>
<dbReference type="CDD" id="cd04489">
    <property type="entry name" value="ExoVII_LU_OBF"/>
    <property type="match status" value="1"/>
</dbReference>
<proteinExistence type="inferred from homology"/>
<dbReference type="PANTHER" id="PTHR30008">
    <property type="entry name" value="EXODEOXYRIBONUCLEASE 7 LARGE SUBUNIT"/>
    <property type="match status" value="1"/>
</dbReference>
<evidence type="ECO:0000256" key="6">
    <source>
        <dbReference type="RuleBase" id="RU004355"/>
    </source>
</evidence>
<dbReference type="NCBIfam" id="TIGR00237">
    <property type="entry name" value="xseA"/>
    <property type="match status" value="1"/>
</dbReference>
<feature type="domain" description="OB-fold nucleic acid binding" evidence="8">
    <location>
        <begin position="6"/>
        <end position="101"/>
    </location>
</feature>
<reference evidence="9 10" key="1">
    <citation type="submission" date="2016-06" db="EMBL/GenBank/DDBJ databases">
        <title>Genome sequence of Clostridium acetireducens DSM 10703.</title>
        <authorList>
            <person name="Poehlein A."/>
            <person name="Fluechter S."/>
            <person name="Duerre P."/>
            <person name="Daniel R."/>
        </authorList>
    </citation>
    <scope>NUCLEOTIDE SEQUENCE [LARGE SCALE GENOMIC DNA]</scope>
    <source>
        <strain evidence="9 10">DSM 10703</strain>
    </source>
</reference>
<comment type="subcellular location">
    <subcellularLocation>
        <location evidence="5 6">Cytoplasm</location>
    </subcellularLocation>
</comment>
<comment type="function">
    <text evidence="5">Bidirectionally degrades single-stranded DNA into large acid-insoluble oligonucleotides, which are then degraded further into small acid-soluble oligonucleotides.</text>
</comment>
<dbReference type="PANTHER" id="PTHR30008:SF0">
    <property type="entry name" value="EXODEOXYRIBONUCLEASE 7 LARGE SUBUNIT"/>
    <property type="match status" value="1"/>
</dbReference>
<evidence type="ECO:0000256" key="1">
    <source>
        <dbReference type="ARBA" id="ARBA00022490"/>
    </source>
</evidence>
<evidence type="ECO:0000313" key="9">
    <source>
        <dbReference type="EMBL" id="OFI07598.1"/>
    </source>
</evidence>
<dbReference type="EC" id="3.1.11.6" evidence="5"/>
<feature type="domain" description="Exonuclease VII large subunit C-terminal" evidence="7">
    <location>
        <begin position="124"/>
        <end position="342"/>
    </location>
</feature>
<keyword evidence="10" id="KW-1185">Reference proteome</keyword>
<dbReference type="Proteomes" id="UP000175744">
    <property type="component" value="Unassembled WGS sequence"/>
</dbReference>
<dbReference type="InterPro" id="IPR003753">
    <property type="entry name" value="Exonuc_VII_L"/>
</dbReference>
<organism evidence="9 10">
    <name type="scientific">Clostridium acetireducens DSM 10703</name>
    <dbReference type="NCBI Taxonomy" id="1121290"/>
    <lineage>
        <taxon>Bacteria</taxon>
        <taxon>Bacillati</taxon>
        <taxon>Bacillota</taxon>
        <taxon>Clostridia</taxon>
        <taxon>Eubacteriales</taxon>
        <taxon>Clostridiaceae</taxon>
        <taxon>Clostridium</taxon>
    </lineage>
</organism>
<evidence type="ECO:0000256" key="2">
    <source>
        <dbReference type="ARBA" id="ARBA00022722"/>
    </source>
</evidence>
<dbReference type="Pfam" id="PF13742">
    <property type="entry name" value="tRNA_anti_2"/>
    <property type="match status" value="1"/>
</dbReference>
<gene>
    <name evidence="5 9" type="primary">xseA</name>
    <name evidence="9" type="ORF">CLOACE_02020</name>
</gene>
<evidence type="ECO:0000313" key="10">
    <source>
        <dbReference type="Proteomes" id="UP000175744"/>
    </source>
</evidence>
<dbReference type="HAMAP" id="MF_00378">
    <property type="entry name" value="Exonuc_7_L"/>
    <property type="match status" value="1"/>
</dbReference>
<comment type="similarity">
    <text evidence="5 6">Belongs to the XseA family.</text>
</comment>
<sequence length="399" mass="45371">MYIKTLSVSSLNNYIKKVLDNDFILNNAYIKGEISNFKWHSSGHIYFSLKDEYSKIKCVMFKGYAKNLKFIPEEGMKVVVKGHVSVYQKEGAYQLYCDEMEPEGLGELYIAFQKLKEKLEKEGLFDESHKKPIPKYAQKIGVITSPTGAAIRDIINVTKRRNKNIDILIYPTLVQGTKSSEDIIKALKTLDNIKDIDIIILARGGGSIEELWSFNDENLAKAIYNCKKPIITGVGHEIDFTIADFVSDRRAPTPSAAAEIAVFDLNEFNNTIKNYTNLLNNNIKSMLKDKYSNFINIKNSLRLNSPESYIVNQYTYIDKLIQNLNYTVKNKLEREKQNLGKINALLSANNPLNILNKGYAVVQDEKNNVISKIDKIKKVDKIKITLKDGTALGKFILEE</sequence>
<evidence type="ECO:0000256" key="5">
    <source>
        <dbReference type="HAMAP-Rule" id="MF_00378"/>
    </source>
</evidence>
<dbReference type="GO" id="GO:0006308">
    <property type="term" value="P:DNA catabolic process"/>
    <property type="evidence" value="ECO:0007669"/>
    <property type="project" value="UniProtKB-UniRule"/>
</dbReference>
<keyword evidence="1 5" id="KW-0963">Cytoplasm</keyword>
<keyword evidence="2 5" id="KW-0540">Nuclease</keyword>
<dbReference type="Pfam" id="PF02601">
    <property type="entry name" value="Exonuc_VII_L"/>
    <property type="match status" value="1"/>
</dbReference>
<comment type="subunit">
    <text evidence="5">Heterooligomer composed of large and small subunits.</text>
</comment>
<dbReference type="AlphaFoldDB" id="A0A1E8F1T6"/>
<dbReference type="STRING" id="1121290.CLAOCE_02020"/>
<dbReference type="InterPro" id="IPR025824">
    <property type="entry name" value="OB-fold_nuc-bd_dom"/>
</dbReference>
<dbReference type="RefSeq" id="WP_070109175.1">
    <property type="nucleotide sequence ID" value="NZ_LZFO01000002.1"/>
</dbReference>
<evidence type="ECO:0000259" key="8">
    <source>
        <dbReference type="Pfam" id="PF13742"/>
    </source>
</evidence>
<evidence type="ECO:0000256" key="4">
    <source>
        <dbReference type="ARBA" id="ARBA00022839"/>
    </source>
</evidence>
<dbReference type="OrthoDB" id="9802795at2"/>
<dbReference type="GO" id="GO:0009318">
    <property type="term" value="C:exodeoxyribonuclease VII complex"/>
    <property type="evidence" value="ECO:0007669"/>
    <property type="project" value="UniProtKB-UniRule"/>
</dbReference>
<comment type="catalytic activity">
    <reaction evidence="5 6">
        <text>Exonucleolytic cleavage in either 5'- to 3'- or 3'- to 5'-direction to yield nucleoside 5'-phosphates.</text>
        <dbReference type="EC" id="3.1.11.6"/>
    </reaction>
</comment>
<keyword evidence="3 5" id="KW-0378">Hydrolase</keyword>
<dbReference type="InterPro" id="IPR020579">
    <property type="entry name" value="Exonuc_VII_lsu_C"/>
</dbReference>
<dbReference type="GO" id="GO:0003676">
    <property type="term" value="F:nucleic acid binding"/>
    <property type="evidence" value="ECO:0007669"/>
    <property type="project" value="InterPro"/>
</dbReference>
<dbReference type="EMBL" id="LZFO01000002">
    <property type="protein sequence ID" value="OFI07598.1"/>
    <property type="molecule type" value="Genomic_DNA"/>
</dbReference>